<dbReference type="SMART" id="SM00711">
    <property type="entry name" value="TDU"/>
    <property type="match status" value="2"/>
</dbReference>
<evidence type="ECO:0000256" key="1">
    <source>
        <dbReference type="SAM" id="MobiDB-lite"/>
    </source>
</evidence>
<sequence length="325" mass="34427">MIRDPGAGPHESPEPQPSIKYDRIVYDMHRPQLPVAVPPVTPMDLDPETPLDMTVRRKDSSDRQPEVNTTCGSPAVIDHQHSSNAGGGNGNDAPINLNTRPSVITKAPPPPIKKRISSMHSNGEIVIKSAVGDNLSPVNCDVFIEEHFRRSLGNTYASIYGNNNNNQQKSSGSDTRNSSTSSSSSISSSSSNSSSNSVGLSTNSSSSGISSVASMVASGTSSSSAGSLIGSNVNFSVGSHLGSVSPIVRHNNIIPPPAVEISPLLKVKAEPGLAQPLVRPELKVKAELGTVQHVRPDSEEEVDDHFAKALGNDTWKMIQEKKMNL</sequence>
<dbReference type="InterPro" id="IPR028184">
    <property type="entry name" value="VGLL4"/>
</dbReference>
<dbReference type="Pfam" id="PF15245">
    <property type="entry name" value="VGLL4"/>
    <property type="match status" value="1"/>
</dbReference>
<feature type="compositionally biased region" description="Basic and acidic residues" evidence="1">
    <location>
        <begin position="54"/>
        <end position="65"/>
    </location>
</feature>
<feature type="region of interest" description="Disordered" evidence="1">
    <location>
        <begin position="1"/>
        <end position="23"/>
    </location>
</feature>
<feature type="compositionally biased region" description="Low complexity" evidence="1">
    <location>
        <begin position="162"/>
        <end position="204"/>
    </location>
</feature>
<dbReference type="Proteomes" id="UP000069940">
    <property type="component" value="Unassembled WGS sequence"/>
</dbReference>
<keyword evidence="3" id="KW-1185">Reference proteome</keyword>
<protein>
    <recommendedName>
        <fullName evidence="4">Secreted protein</fullName>
    </recommendedName>
</protein>
<organism evidence="2 3">
    <name type="scientific">Aedes albopictus</name>
    <name type="common">Asian tiger mosquito</name>
    <name type="synonym">Stegomyia albopicta</name>
    <dbReference type="NCBI Taxonomy" id="7160"/>
    <lineage>
        <taxon>Eukaryota</taxon>
        <taxon>Metazoa</taxon>
        <taxon>Ecdysozoa</taxon>
        <taxon>Arthropoda</taxon>
        <taxon>Hexapoda</taxon>
        <taxon>Insecta</taxon>
        <taxon>Pterygota</taxon>
        <taxon>Neoptera</taxon>
        <taxon>Endopterygota</taxon>
        <taxon>Diptera</taxon>
        <taxon>Nematocera</taxon>
        <taxon>Culicoidea</taxon>
        <taxon>Culicidae</taxon>
        <taxon>Culicinae</taxon>
        <taxon>Aedini</taxon>
        <taxon>Aedes</taxon>
        <taxon>Stegomyia</taxon>
    </lineage>
</organism>
<evidence type="ECO:0000313" key="2">
    <source>
        <dbReference type="EnsemblMetazoa" id="AALFPA23_022986.P34183"/>
    </source>
</evidence>
<evidence type="ECO:0000313" key="3">
    <source>
        <dbReference type="Proteomes" id="UP000069940"/>
    </source>
</evidence>
<reference evidence="2" key="2">
    <citation type="submission" date="2025-05" db="UniProtKB">
        <authorList>
            <consortium name="EnsemblMetazoa"/>
        </authorList>
    </citation>
    <scope>IDENTIFICATION</scope>
    <source>
        <strain evidence="2">Foshan</strain>
    </source>
</reference>
<name>A0ABM1ZZA0_AEDAL</name>
<evidence type="ECO:0008006" key="4">
    <source>
        <dbReference type="Google" id="ProtNLM"/>
    </source>
</evidence>
<dbReference type="EnsemblMetazoa" id="AALFPA23_022986.R34183">
    <property type="protein sequence ID" value="AALFPA23_022986.P34183"/>
    <property type="gene ID" value="AALFPA23_022986"/>
</dbReference>
<proteinExistence type="predicted"/>
<feature type="region of interest" description="Disordered" evidence="1">
    <location>
        <begin position="159"/>
        <end position="204"/>
    </location>
</feature>
<dbReference type="GeneID" id="109407560"/>
<dbReference type="InterPro" id="IPR006627">
    <property type="entry name" value="TDU_repeat"/>
</dbReference>
<dbReference type="RefSeq" id="XP_019536176.3">
    <property type="nucleotide sequence ID" value="XM_019680631.3"/>
</dbReference>
<accession>A0ABM1ZZA0</accession>
<dbReference type="PANTHER" id="PTHR17604">
    <property type="entry name" value="TRANSCRIPTION COFACTOR VESTIGIAL-LIKE PROTEIN 4"/>
    <property type="match status" value="1"/>
</dbReference>
<reference evidence="3" key="1">
    <citation type="journal article" date="2015" name="Proc. Natl. Acad. Sci. U.S.A.">
        <title>Genome sequence of the Asian Tiger mosquito, Aedes albopictus, reveals insights into its biology, genetics, and evolution.</title>
        <authorList>
            <person name="Chen X.G."/>
            <person name="Jiang X."/>
            <person name="Gu J."/>
            <person name="Xu M."/>
            <person name="Wu Y."/>
            <person name="Deng Y."/>
            <person name="Zhang C."/>
            <person name="Bonizzoni M."/>
            <person name="Dermauw W."/>
            <person name="Vontas J."/>
            <person name="Armbruster P."/>
            <person name="Huang X."/>
            <person name="Yang Y."/>
            <person name="Zhang H."/>
            <person name="He W."/>
            <person name="Peng H."/>
            <person name="Liu Y."/>
            <person name="Wu K."/>
            <person name="Chen J."/>
            <person name="Lirakis M."/>
            <person name="Topalis P."/>
            <person name="Van Leeuwen T."/>
            <person name="Hall A.B."/>
            <person name="Jiang X."/>
            <person name="Thorpe C."/>
            <person name="Mueller R.L."/>
            <person name="Sun C."/>
            <person name="Waterhouse R.M."/>
            <person name="Yan G."/>
            <person name="Tu Z.J."/>
            <person name="Fang X."/>
            <person name="James A.A."/>
        </authorList>
    </citation>
    <scope>NUCLEOTIDE SEQUENCE [LARGE SCALE GENOMIC DNA]</scope>
    <source>
        <strain evidence="3">Foshan</strain>
    </source>
</reference>
<feature type="region of interest" description="Disordered" evidence="1">
    <location>
        <begin position="35"/>
        <end position="115"/>
    </location>
</feature>
<dbReference type="PANTHER" id="PTHR17604:SF7">
    <property type="entry name" value="TONDU-DOMAIN-CONTAINING GROWTH INHIBITOR, ISOFORM A"/>
    <property type="match status" value="1"/>
</dbReference>